<evidence type="ECO:0000313" key="2">
    <source>
        <dbReference type="Proteomes" id="UP000183832"/>
    </source>
</evidence>
<evidence type="ECO:0000313" key="1">
    <source>
        <dbReference type="EMBL" id="CRL07235.1"/>
    </source>
</evidence>
<proteinExistence type="predicted"/>
<reference evidence="1 2" key="1">
    <citation type="submission" date="2015-04" db="EMBL/GenBank/DDBJ databases">
        <authorList>
            <person name="Syromyatnikov M.Y."/>
            <person name="Popov V.N."/>
        </authorList>
    </citation>
    <scope>NUCLEOTIDE SEQUENCE [LARGE SCALE GENOMIC DNA]</scope>
</reference>
<accession>A0A1J1J4B1</accession>
<dbReference type="AlphaFoldDB" id="A0A1J1J4B1"/>
<keyword evidence="2" id="KW-1185">Reference proteome</keyword>
<dbReference type="Proteomes" id="UP000183832">
    <property type="component" value="Unassembled WGS sequence"/>
</dbReference>
<gene>
    <name evidence="1" type="ORF">CLUMA_CG020215</name>
</gene>
<protein>
    <submittedName>
        <fullName evidence="1">CLUMA_CG020215, isoform A</fullName>
    </submittedName>
</protein>
<organism evidence="1 2">
    <name type="scientific">Clunio marinus</name>
    <dbReference type="NCBI Taxonomy" id="568069"/>
    <lineage>
        <taxon>Eukaryota</taxon>
        <taxon>Metazoa</taxon>
        <taxon>Ecdysozoa</taxon>
        <taxon>Arthropoda</taxon>
        <taxon>Hexapoda</taxon>
        <taxon>Insecta</taxon>
        <taxon>Pterygota</taxon>
        <taxon>Neoptera</taxon>
        <taxon>Endopterygota</taxon>
        <taxon>Diptera</taxon>
        <taxon>Nematocera</taxon>
        <taxon>Chironomoidea</taxon>
        <taxon>Chironomidae</taxon>
        <taxon>Clunio</taxon>
    </lineage>
</organism>
<sequence length="76" mass="8904">METKLKSFSKFLSHPTSRLMIVCYTSVKNDKTKKRERKIPTFLLSPSTSERFKLSEIGRQHRCEVNVCVDFFSESD</sequence>
<name>A0A1J1J4B1_9DIPT</name>
<dbReference type="EMBL" id="CVRI01000070">
    <property type="protein sequence ID" value="CRL07235.1"/>
    <property type="molecule type" value="Genomic_DNA"/>
</dbReference>